<dbReference type="Proteomes" id="UP000529946">
    <property type="component" value="Unassembled WGS sequence"/>
</dbReference>
<keyword evidence="1" id="KW-0808">Transferase</keyword>
<keyword evidence="3 7" id="KW-0418">Kinase</keyword>
<dbReference type="SMART" id="SM00220">
    <property type="entry name" value="S_TKc"/>
    <property type="match status" value="1"/>
</dbReference>
<dbReference type="RefSeq" id="WP_183202047.1">
    <property type="nucleotide sequence ID" value="NZ_BAAAER010000002.1"/>
</dbReference>
<evidence type="ECO:0000256" key="5">
    <source>
        <dbReference type="PROSITE-ProRule" id="PRU10141"/>
    </source>
</evidence>
<dbReference type="GO" id="GO:0004674">
    <property type="term" value="F:protein serine/threonine kinase activity"/>
    <property type="evidence" value="ECO:0007669"/>
    <property type="project" value="UniProtKB-KW"/>
</dbReference>
<dbReference type="Gene3D" id="3.30.200.20">
    <property type="entry name" value="Phosphorylase Kinase, domain 1"/>
    <property type="match status" value="1"/>
</dbReference>
<dbReference type="PANTHER" id="PTHR43289:SF6">
    <property type="entry name" value="SERINE_THREONINE-PROTEIN KINASE NEKL-3"/>
    <property type="match status" value="1"/>
</dbReference>
<accession>A0A7W6JA95</accession>
<dbReference type="CDD" id="cd14014">
    <property type="entry name" value="STKc_PknB_like"/>
    <property type="match status" value="1"/>
</dbReference>
<keyword evidence="4 5" id="KW-0067">ATP-binding</keyword>
<dbReference type="PROSITE" id="PS00108">
    <property type="entry name" value="PROTEIN_KINASE_ST"/>
    <property type="match status" value="1"/>
</dbReference>
<evidence type="ECO:0000259" key="6">
    <source>
        <dbReference type="PROSITE" id="PS50011"/>
    </source>
</evidence>
<feature type="binding site" evidence="5">
    <location>
        <position position="68"/>
    </location>
    <ligand>
        <name>ATP</name>
        <dbReference type="ChEBI" id="CHEBI:30616"/>
    </ligand>
</feature>
<dbReference type="InterPro" id="IPR008271">
    <property type="entry name" value="Ser/Thr_kinase_AS"/>
</dbReference>
<proteinExistence type="predicted"/>
<evidence type="ECO:0000313" key="8">
    <source>
        <dbReference type="Proteomes" id="UP000529946"/>
    </source>
</evidence>
<reference evidence="7 8" key="1">
    <citation type="submission" date="2020-08" db="EMBL/GenBank/DDBJ databases">
        <title>Genomic Encyclopedia of Type Strains, Phase IV (KMG-IV): sequencing the most valuable type-strain genomes for metagenomic binning, comparative biology and taxonomic classification.</title>
        <authorList>
            <person name="Goeker M."/>
        </authorList>
    </citation>
    <scope>NUCLEOTIDE SEQUENCE [LARGE SCALE GENOMIC DNA]</scope>
    <source>
        <strain evidence="7 8">DSM 23960</strain>
    </source>
</reference>
<comment type="caution">
    <text evidence="7">The sequence shown here is derived from an EMBL/GenBank/DDBJ whole genome shotgun (WGS) entry which is preliminary data.</text>
</comment>
<evidence type="ECO:0000256" key="2">
    <source>
        <dbReference type="ARBA" id="ARBA00022741"/>
    </source>
</evidence>
<keyword evidence="7" id="KW-0723">Serine/threonine-protein kinase</keyword>
<dbReference type="SUPFAM" id="SSF56112">
    <property type="entry name" value="Protein kinase-like (PK-like)"/>
    <property type="match status" value="1"/>
</dbReference>
<evidence type="ECO:0000313" key="7">
    <source>
        <dbReference type="EMBL" id="MBB4081419.1"/>
    </source>
</evidence>
<dbReference type="Gene3D" id="1.10.510.10">
    <property type="entry name" value="Transferase(Phosphotransferase) domain 1"/>
    <property type="match status" value="1"/>
</dbReference>
<gene>
    <name evidence="7" type="ORF">GGR12_000258</name>
</gene>
<dbReference type="PANTHER" id="PTHR43289">
    <property type="entry name" value="MITOGEN-ACTIVATED PROTEIN KINASE KINASE KINASE 20-RELATED"/>
    <property type="match status" value="1"/>
</dbReference>
<evidence type="ECO:0000256" key="4">
    <source>
        <dbReference type="ARBA" id="ARBA00022840"/>
    </source>
</evidence>
<evidence type="ECO:0000256" key="1">
    <source>
        <dbReference type="ARBA" id="ARBA00022679"/>
    </source>
</evidence>
<name>A0A7W6JA95_9CAUL</name>
<feature type="domain" description="Protein kinase" evidence="6">
    <location>
        <begin position="39"/>
        <end position="360"/>
    </location>
</feature>
<dbReference type="PROSITE" id="PS50011">
    <property type="entry name" value="PROTEIN_KINASE_DOM"/>
    <property type="match status" value="1"/>
</dbReference>
<dbReference type="EMBL" id="JACIDM010000001">
    <property type="protein sequence ID" value="MBB4081419.1"/>
    <property type="molecule type" value="Genomic_DNA"/>
</dbReference>
<sequence>MPRSQGRGRYLQAGTTLHGAGGKAYRIEPADTWKGVRLRTPAWVIGAGGFGITYRVVAEPGGAVFALKEYFPEDFAERASDGRVSPRPDDTGSHGKLFAEGLRKFSNEAQYLQELQHPNICRVTDAFMANGTAYYVTDLVEGRAVIDEAEGRIHRRVTLHDYLSELEGRFETQTLERVRPLVDQLLDAVEYIHTEGPAVVLRVLGFETRTLLHRDIKPSNILVRPASGRLDADAGDILADPDTLVQLIDFGSARGMAIDEGEGNTKSIAFITDSYAPPELKDNRISEQGPQSDIYSLAATFWRMLIGKQPAMTDLIAGARAVSMGAGRAPASFLSGMDRALQMDARSRPQSVAEWRGLLFRAEPRAVPVWEQHARNPRNWAIAGGVVVVGAIAVWGIGQMSGPTDHVYREADVAYQAALADVELAQVASSEARRQRAGANAASEEGFDASLEAVRNMAAKDEAEKPKVTYNDWVPRITDGSDVYSGYCRPDPNGTFTRSYSRTTYYCSRYLGATTTRAGGTYTGPTSPWRIDLGSGTFQGHVDGGQPVTAGALRDGEGYLGLRIESVDGTAVVGVGTGYVRVADSYRHVAGKTSVNLGQDGLRASSVDGFVAAWPTDSTGFLGQWRSGAATGSFKNGETVLALGRRAPSGRFSGRMNLEDGRSFVGVRSEGEGFWWGALLRNGAPYYLGQVRDGNPDGCGVRIGDDGKRRGVYLVNGLENPDAFRSECREVSFSTGAAL</sequence>
<protein>
    <submittedName>
        <fullName evidence="7">Serine/threonine protein kinase</fullName>
    </submittedName>
</protein>
<dbReference type="InterPro" id="IPR011009">
    <property type="entry name" value="Kinase-like_dom_sf"/>
</dbReference>
<organism evidence="7 8">
    <name type="scientific">Brevundimonas lenta</name>
    <dbReference type="NCBI Taxonomy" id="424796"/>
    <lineage>
        <taxon>Bacteria</taxon>
        <taxon>Pseudomonadati</taxon>
        <taxon>Pseudomonadota</taxon>
        <taxon>Alphaproteobacteria</taxon>
        <taxon>Caulobacterales</taxon>
        <taxon>Caulobacteraceae</taxon>
        <taxon>Brevundimonas</taxon>
    </lineage>
</organism>
<evidence type="ECO:0000256" key="3">
    <source>
        <dbReference type="ARBA" id="ARBA00022777"/>
    </source>
</evidence>
<dbReference type="AlphaFoldDB" id="A0A7W6JA95"/>
<dbReference type="PROSITE" id="PS00107">
    <property type="entry name" value="PROTEIN_KINASE_ATP"/>
    <property type="match status" value="1"/>
</dbReference>
<dbReference type="InterPro" id="IPR000719">
    <property type="entry name" value="Prot_kinase_dom"/>
</dbReference>
<dbReference type="InterPro" id="IPR017441">
    <property type="entry name" value="Protein_kinase_ATP_BS"/>
</dbReference>
<keyword evidence="2 5" id="KW-0547">Nucleotide-binding</keyword>
<dbReference type="GO" id="GO:0005524">
    <property type="term" value="F:ATP binding"/>
    <property type="evidence" value="ECO:0007669"/>
    <property type="project" value="UniProtKB-UniRule"/>
</dbReference>
<dbReference type="Pfam" id="PF00069">
    <property type="entry name" value="Pkinase"/>
    <property type="match status" value="1"/>
</dbReference>
<keyword evidence="8" id="KW-1185">Reference proteome</keyword>